<evidence type="ECO:0000256" key="1">
    <source>
        <dbReference type="SAM" id="MobiDB-lite"/>
    </source>
</evidence>
<gene>
    <name evidence="3" type="ORF">TR96332</name>
</gene>
<dbReference type="SUPFAM" id="SSF49599">
    <property type="entry name" value="TRAF domain-like"/>
    <property type="match status" value="1"/>
</dbReference>
<dbReference type="Pfam" id="PF21355">
    <property type="entry name" value="TRAF-mep_MATH"/>
    <property type="match status" value="1"/>
</dbReference>
<dbReference type="InterPro" id="IPR008974">
    <property type="entry name" value="TRAF-like"/>
</dbReference>
<proteinExistence type="predicted"/>
<protein>
    <recommendedName>
        <fullName evidence="2">MATH domain-containing protein</fullName>
    </recommendedName>
</protein>
<dbReference type="AlphaFoldDB" id="A0A0X3P2E9"/>
<dbReference type="Gene3D" id="2.60.210.10">
    <property type="entry name" value="Apoptosis, Tumor Necrosis Factor Receptor Associated Protein 2, Chain A"/>
    <property type="match status" value="1"/>
</dbReference>
<dbReference type="EMBL" id="GEEE01017064">
    <property type="protein sequence ID" value="JAP46161.1"/>
    <property type="molecule type" value="Transcribed_RNA"/>
</dbReference>
<feature type="compositionally biased region" description="Polar residues" evidence="1">
    <location>
        <begin position="1"/>
        <end position="19"/>
    </location>
</feature>
<evidence type="ECO:0000259" key="2">
    <source>
        <dbReference type="PROSITE" id="PS50144"/>
    </source>
</evidence>
<name>A0A0X3P2E9_SCHSO</name>
<reference evidence="3" key="1">
    <citation type="submission" date="2016-01" db="EMBL/GenBank/DDBJ databases">
        <title>Reference transcriptome for the parasite Schistocephalus solidus: insights into the molecular evolution of parasitism.</title>
        <authorList>
            <person name="Hebert F.O."/>
            <person name="Grambauer S."/>
            <person name="Barber I."/>
            <person name="Landry C.R."/>
            <person name="Aubin-Horth N."/>
        </authorList>
    </citation>
    <scope>NUCLEOTIDE SEQUENCE</scope>
</reference>
<organism evidence="3">
    <name type="scientific">Schistocephalus solidus</name>
    <name type="common">Tapeworm</name>
    <dbReference type="NCBI Taxonomy" id="70667"/>
    <lineage>
        <taxon>Eukaryota</taxon>
        <taxon>Metazoa</taxon>
        <taxon>Spiralia</taxon>
        <taxon>Lophotrochozoa</taxon>
        <taxon>Platyhelminthes</taxon>
        <taxon>Cestoda</taxon>
        <taxon>Eucestoda</taxon>
        <taxon>Diphyllobothriidea</taxon>
        <taxon>Diphyllobothriidae</taxon>
        <taxon>Schistocephalus</taxon>
    </lineage>
</organism>
<accession>A0A0X3P2E9</accession>
<feature type="domain" description="MATH" evidence="2">
    <location>
        <begin position="249"/>
        <end position="395"/>
    </location>
</feature>
<dbReference type="PROSITE" id="PS50144">
    <property type="entry name" value="MATH"/>
    <property type="match status" value="1"/>
</dbReference>
<dbReference type="InterPro" id="IPR002083">
    <property type="entry name" value="MATH/TRAF_dom"/>
</dbReference>
<feature type="region of interest" description="Disordered" evidence="1">
    <location>
        <begin position="1"/>
        <end position="82"/>
    </location>
</feature>
<dbReference type="InterPro" id="IPR049342">
    <property type="entry name" value="TRAF1-6_MATH_dom"/>
</dbReference>
<sequence>MFSSPGHGSTPSVPESSTDGFPYDRITDQQNDIQRDLAKLADLMKQANRRRPLSRDPKSSKLPVELSTQTALPTAKGEDSSERLCTLTPGEQQKGKGSSLSPQNNNAQVVRFSLPQAAVNTANTSNQCADKLAETCNPNMPTGQYIRIQADAATGEPIISIFDAMGNSQVACAYLTKDFKLDIDFKLWEVNKQRGMTEACPQVSQVKSPSPTPCEAAISQAPPSIRVPSPAPTSPTQCAGYEGTPPLDCNWFIWRVDNFAEVEEKCCGDWCEPFYLGQPGYRMQAKLEFSTYMFGAYIRLICGDYDACLQWPFDRDIYFSILDQTGCANHIVRVLRPYPCDSDEKGIWDRPRAGECEKQIGWGLPDLGLRSLFCTKMGKPSAYLRNGTLYIQISLGKTPPCTDVC</sequence>
<evidence type="ECO:0000313" key="3">
    <source>
        <dbReference type="EMBL" id="JAP46161.1"/>
    </source>
</evidence>